<feature type="compositionally biased region" description="Polar residues" evidence="1">
    <location>
        <begin position="557"/>
        <end position="576"/>
    </location>
</feature>
<proteinExistence type="predicted"/>
<name>A0AAN8FFZ8_9EURO</name>
<dbReference type="AlphaFoldDB" id="A0AAN8FFZ8"/>
<accession>A0AAN8FFZ8</accession>
<feature type="region of interest" description="Disordered" evidence="1">
    <location>
        <begin position="62"/>
        <end position="82"/>
    </location>
</feature>
<feature type="compositionally biased region" description="Low complexity" evidence="1">
    <location>
        <begin position="776"/>
        <end position="790"/>
    </location>
</feature>
<comment type="caution">
    <text evidence="4">The sequence shown here is derived from an EMBL/GenBank/DDBJ whole genome shotgun (WGS) entry which is preliminary data.</text>
</comment>
<feature type="compositionally biased region" description="Polar residues" evidence="1">
    <location>
        <begin position="701"/>
        <end position="721"/>
    </location>
</feature>
<feature type="region of interest" description="Disordered" evidence="1">
    <location>
        <begin position="673"/>
        <end position="790"/>
    </location>
</feature>
<evidence type="ECO:0000259" key="2">
    <source>
        <dbReference type="Pfam" id="PF25009"/>
    </source>
</evidence>
<dbReference type="Pfam" id="PF25009">
    <property type="entry name" value="DUF7785"/>
    <property type="match status" value="1"/>
</dbReference>
<protein>
    <submittedName>
        <fullName evidence="4">Uncharacterized protein</fullName>
    </submittedName>
</protein>
<organism evidence="4 5">
    <name type="scientific">Knufia fluminis</name>
    <dbReference type="NCBI Taxonomy" id="191047"/>
    <lineage>
        <taxon>Eukaryota</taxon>
        <taxon>Fungi</taxon>
        <taxon>Dikarya</taxon>
        <taxon>Ascomycota</taxon>
        <taxon>Pezizomycotina</taxon>
        <taxon>Eurotiomycetes</taxon>
        <taxon>Chaetothyriomycetidae</taxon>
        <taxon>Chaetothyriales</taxon>
        <taxon>Trichomeriaceae</taxon>
        <taxon>Knufia</taxon>
    </lineage>
</organism>
<feature type="region of interest" description="Disordered" evidence="1">
    <location>
        <begin position="232"/>
        <end position="251"/>
    </location>
</feature>
<sequence length="790" mass="86196">MNGMKEQHRSVTPSSYLGKRKRSASPEKPTINGSANAHRSDSNIDNIVREVKKYAIATSILEHPLPKPTSAAPSVKKQRNDVAADTVEGRLALDLYPHTDDLLADLSQVVVEKKKELPQTNGHHQNSEASDLQSIQDLLEQYGRTNSAKNASHPTSLAGEVMTVRSVVEGGAPKQLFTGLRIHPGQGIKTEEIDVRKLPSGFDIVEAMPADVSRKSTTKDFRTFGDVFKQLRNSRQLEPPRSSRGTQSTDLRFEKPFETTANINKDDYRLAALTAGSWLEYATSPVEHGKQPLQRPKSSKQDPQALFKAAFSSFAPSEDNVNAVVPRSDRSRQWFKKHGIQAMQKIMLSGDEPGSAATSIYPEINDDYQQLIDDFEPETIADANVQQSDPPDSEKEVLDDISELLQTLSSYQQIRDLERNRIYNTTSKPTGPEADTFEILRQQLSILVASLPPSAVARLDGDHLRALNIRTSILVQTPEVAGVGQPDEGTLQRQREAQAQQAAMARPVNPAPVRNSYTSNTPAPSYNNQARTYSGNATQTPSMPGYAQRNAQMYNTPRPNVPATATSYTPGYQRPSQPYPGATIQQYQRMQNGYGQGVQTPYQQRPAQPPYQAQNQMQNATQFARNASPAKPMVNGQMYASQTTPQPQRNQYSTPTPSTALLQGSYAQANSHATIQQIKAAQQAGQMHTQPSQSQSPQPQTMQGIQHTNTVALQAHQQRQASGTPQPRSSTQTPQQQHANIAAASTNSVAGSALGAVPGQIGPTVQASRQQQMQRGTPTPTPVAAGAGGA</sequence>
<feature type="compositionally biased region" description="Low complexity" evidence="1">
    <location>
        <begin position="599"/>
        <end position="615"/>
    </location>
</feature>
<feature type="region of interest" description="Disordered" evidence="1">
    <location>
        <begin position="640"/>
        <end position="659"/>
    </location>
</feature>
<dbReference type="Proteomes" id="UP001316803">
    <property type="component" value="Unassembled WGS sequence"/>
</dbReference>
<feature type="compositionally biased region" description="Low complexity" evidence="1">
    <location>
        <begin position="673"/>
        <end position="700"/>
    </location>
</feature>
<feature type="domain" description="DUF7785" evidence="2">
    <location>
        <begin position="395"/>
        <end position="475"/>
    </location>
</feature>
<evidence type="ECO:0000259" key="3">
    <source>
        <dbReference type="Pfam" id="PF25289"/>
    </source>
</evidence>
<feature type="compositionally biased region" description="Polar residues" evidence="1">
    <location>
        <begin position="763"/>
        <end position="775"/>
    </location>
</feature>
<keyword evidence="5" id="KW-1185">Reference proteome</keyword>
<evidence type="ECO:0000313" key="5">
    <source>
        <dbReference type="Proteomes" id="UP001316803"/>
    </source>
</evidence>
<dbReference type="Pfam" id="PF25289">
    <property type="entry name" value="DUF7877"/>
    <property type="match status" value="1"/>
</dbReference>
<reference evidence="4 5" key="1">
    <citation type="submission" date="2022-12" db="EMBL/GenBank/DDBJ databases">
        <title>Genomic features and morphological characterization of a novel Knufia sp. strain isolated from spacecraft assembly facility.</title>
        <authorList>
            <person name="Teixeira M."/>
            <person name="Chander A.M."/>
            <person name="Stajich J.E."/>
            <person name="Venkateswaran K."/>
        </authorList>
    </citation>
    <scope>NUCLEOTIDE SEQUENCE [LARGE SCALE GENOMIC DNA]</scope>
    <source>
        <strain evidence="4 5">FJI-L2-BK-P2</strain>
    </source>
</reference>
<evidence type="ECO:0000256" key="1">
    <source>
        <dbReference type="SAM" id="MobiDB-lite"/>
    </source>
</evidence>
<feature type="region of interest" description="Disordered" evidence="1">
    <location>
        <begin position="595"/>
        <end position="615"/>
    </location>
</feature>
<evidence type="ECO:0000313" key="4">
    <source>
        <dbReference type="EMBL" id="KAK5957821.1"/>
    </source>
</evidence>
<feature type="domain" description="DUF7877" evidence="3">
    <location>
        <begin position="41"/>
        <end position="132"/>
    </location>
</feature>
<dbReference type="InterPro" id="IPR056687">
    <property type="entry name" value="DUF7785"/>
</dbReference>
<feature type="compositionally biased region" description="Low complexity" evidence="1">
    <location>
        <begin position="722"/>
        <end position="737"/>
    </location>
</feature>
<dbReference type="InterPro" id="IPR057199">
    <property type="entry name" value="DUF7877"/>
</dbReference>
<gene>
    <name evidence="4" type="ORF">OHC33_001010</name>
</gene>
<feature type="region of interest" description="Disordered" evidence="1">
    <location>
        <begin position="1"/>
        <end position="44"/>
    </location>
</feature>
<feature type="region of interest" description="Disordered" evidence="1">
    <location>
        <begin position="557"/>
        <end position="580"/>
    </location>
</feature>
<dbReference type="EMBL" id="JAKLMC020000002">
    <property type="protein sequence ID" value="KAK5957821.1"/>
    <property type="molecule type" value="Genomic_DNA"/>
</dbReference>